<dbReference type="InterPro" id="IPR004119">
    <property type="entry name" value="EcKL"/>
</dbReference>
<sequence>MAESVALMNSIADSAITSKLHAVSLGPELPVRPGDITADWLSRVLARKVKTATLDRIMPGTATKVFVTVTFDEAGAVPVKLCVKGGFNPDLITMMPFVVMIYQREVDFYNNVAPLLEHMDLPKSWWADHSSEQGIIIMEDLEAAGHSFGSPSKSWSMPSVLTGIEQLAALHARTWGVRHADYPWLTSDYDQALLHLMQTYEQVVHSPGRPTIPEYMKDQDRITAVLKKHYASRNPKFNCLLHGDSHVSNTYLVNGATRFLDWQMIHIGSAFHDVAYFIGGALDIQTRRRREFDILEYYLRTLEKLGGPVLYLKDEDVMLEYKKSFLAGVGPMMCPYEMQPREWVFPMAERYAAALHDHNVLQLVEALP</sequence>
<protein>
    <recommendedName>
        <fullName evidence="1">CHK kinase-like domain-containing protein</fullName>
    </recommendedName>
</protein>
<accession>A0A0B7JZK3</accession>
<dbReference type="PANTHER" id="PTHR11012">
    <property type="entry name" value="PROTEIN KINASE-LIKE DOMAIN-CONTAINING"/>
    <property type="match status" value="1"/>
</dbReference>
<dbReference type="AlphaFoldDB" id="A0A0B7JZK3"/>
<evidence type="ECO:0000313" key="2">
    <source>
        <dbReference type="EMBL" id="CEO50374.1"/>
    </source>
</evidence>
<dbReference type="InterPro" id="IPR015897">
    <property type="entry name" value="CHK_kinase-like"/>
</dbReference>
<dbReference type="Gene3D" id="3.90.1200.10">
    <property type="match status" value="1"/>
</dbReference>
<evidence type="ECO:0000259" key="1">
    <source>
        <dbReference type="SMART" id="SM00587"/>
    </source>
</evidence>
<dbReference type="Pfam" id="PF02958">
    <property type="entry name" value="EcKL"/>
    <property type="match status" value="1"/>
</dbReference>
<dbReference type="SMART" id="SM00587">
    <property type="entry name" value="CHK"/>
    <property type="match status" value="1"/>
</dbReference>
<dbReference type="SUPFAM" id="SSF56112">
    <property type="entry name" value="Protein kinase-like (PK-like)"/>
    <property type="match status" value="1"/>
</dbReference>
<feature type="domain" description="CHK kinase-like" evidence="1">
    <location>
        <begin position="136"/>
        <end position="308"/>
    </location>
</feature>
<proteinExistence type="predicted"/>
<dbReference type="PANTHER" id="PTHR11012:SF30">
    <property type="entry name" value="PROTEIN KINASE-LIKE DOMAIN-CONTAINING"/>
    <property type="match status" value="1"/>
</dbReference>
<dbReference type="InterPro" id="IPR011009">
    <property type="entry name" value="Kinase-like_dom_sf"/>
</dbReference>
<organism evidence="2">
    <name type="scientific">Bionectria ochroleuca</name>
    <name type="common">Gliocladium roseum</name>
    <dbReference type="NCBI Taxonomy" id="29856"/>
    <lineage>
        <taxon>Eukaryota</taxon>
        <taxon>Fungi</taxon>
        <taxon>Dikarya</taxon>
        <taxon>Ascomycota</taxon>
        <taxon>Pezizomycotina</taxon>
        <taxon>Sordariomycetes</taxon>
        <taxon>Hypocreomycetidae</taxon>
        <taxon>Hypocreales</taxon>
        <taxon>Bionectriaceae</taxon>
        <taxon>Clonostachys</taxon>
    </lineage>
</organism>
<reference evidence="2" key="1">
    <citation type="submission" date="2015-01" db="EMBL/GenBank/DDBJ databases">
        <authorList>
            <person name="Durling Mikael"/>
        </authorList>
    </citation>
    <scope>NUCLEOTIDE SEQUENCE</scope>
</reference>
<name>A0A0B7JZK3_BIOOC</name>
<gene>
    <name evidence="2" type="ORF">BN869_000006432_1</name>
</gene>
<dbReference type="EMBL" id="CDPU01000018">
    <property type="protein sequence ID" value="CEO50374.1"/>
    <property type="molecule type" value="Genomic_DNA"/>
</dbReference>